<dbReference type="Proteomes" id="UP000460272">
    <property type="component" value="Unassembled WGS sequence"/>
</dbReference>
<sequence>MVAESAKKPVGLRAALAAALLTGGLAACGGGAPAKPAAIQVSEPGALADQAIDVRVSELSAGEQVTVSAQATDVKKGTWRASAVYTAGQDGTVDLAKTAPKSGSYQGKDGMGLFWSMTPVAPASQDQYFTPPAPQQQPGYAVTLTVTSSSGAKLASRTVTRQWMAKGETVRTLTLAKDKVAGELFLPPAGTPRHAGVLVFGGAEGGMSQVYGAALLAAHGYPALTVAYFDWPGLPSALDGIPLEYFETAGKILASQPQVEPAHVLAMGYSRGSEAALLLAENFPELFHGAVVYSPSSEVNAAGDNQARAAWILGPKVVDPGPLILDHVSGPVLAFAGDQDSIWGSASSANAIVAELDMVHDPYRHQAFVYQGAGHGEGMQPYQPAGETTIANLGGTPAGNVAAQRDGWPKMLAMLAGLTATVLQRVTRRGAPWVRRKRACRAGHGGQASAG</sequence>
<feature type="chain" id="PRO_5039605681" description="Palmitoyl-CoA hydrolase" evidence="2">
    <location>
        <begin position="28"/>
        <end position="451"/>
    </location>
</feature>
<evidence type="ECO:0008006" key="7">
    <source>
        <dbReference type="Google" id="ProtNLM"/>
    </source>
</evidence>
<dbReference type="Pfam" id="PF01738">
    <property type="entry name" value="DLH"/>
    <property type="match status" value="1"/>
</dbReference>
<organism evidence="5 6">
    <name type="scientific">Trebonia kvetii</name>
    <dbReference type="NCBI Taxonomy" id="2480626"/>
    <lineage>
        <taxon>Bacteria</taxon>
        <taxon>Bacillati</taxon>
        <taxon>Actinomycetota</taxon>
        <taxon>Actinomycetes</taxon>
        <taxon>Streptosporangiales</taxon>
        <taxon>Treboniaceae</taxon>
        <taxon>Trebonia</taxon>
    </lineage>
</organism>
<dbReference type="Pfam" id="PF04775">
    <property type="entry name" value="Bile_Hydr_Trans"/>
    <property type="match status" value="1"/>
</dbReference>
<dbReference type="Gene3D" id="2.60.40.2240">
    <property type="entry name" value="Acyl-CoA thioester hydrolase/BAAT N-terminal domain"/>
    <property type="match status" value="1"/>
</dbReference>
<evidence type="ECO:0000256" key="1">
    <source>
        <dbReference type="PIRSR" id="PIRSR016521-1"/>
    </source>
</evidence>
<dbReference type="SUPFAM" id="SSF53474">
    <property type="entry name" value="alpha/beta-Hydrolases"/>
    <property type="match status" value="1"/>
</dbReference>
<dbReference type="PANTHER" id="PTHR10824:SF4">
    <property type="entry name" value="ACYL-COENZYME A THIOESTERASE 1-LIKE"/>
    <property type="match status" value="1"/>
</dbReference>
<dbReference type="InterPro" id="IPR002925">
    <property type="entry name" value="Dienelactn_hydro"/>
</dbReference>
<dbReference type="PANTHER" id="PTHR10824">
    <property type="entry name" value="ACYL-COENZYME A THIOESTERASE-RELATED"/>
    <property type="match status" value="1"/>
</dbReference>
<dbReference type="InterPro" id="IPR029058">
    <property type="entry name" value="AB_hydrolase_fold"/>
</dbReference>
<dbReference type="RefSeq" id="WP_145857733.1">
    <property type="nucleotide sequence ID" value="NZ_RPFW01000005.1"/>
</dbReference>
<feature type="signal peptide" evidence="2">
    <location>
        <begin position="1"/>
        <end position="27"/>
    </location>
</feature>
<reference evidence="5 6" key="1">
    <citation type="submission" date="2018-11" db="EMBL/GenBank/DDBJ databases">
        <title>Trebonia kvetii gen.nov., sp.nov., a novel acidophilic actinobacterium, and proposal of the new actinobacterial family Treboniaceae fam. nov.</title>
        <authorList>
            <person name="Rapoport D."/>
            <person name="Sagova-Mareckova M."/>
            <person name="Sedlacek I."/>
            <person name="Provaznik J."/>
            <person name="Kralova S."/>
            <person name="Pavlinic D."/>
            <person name="Benes V."/>
            <person name="Kopecky J."/>
        </authorList>
    </citation>
    <scope>NUCLEOTIDE SEQUENCE [LARGE SCALE GENOMIC DNA]</scope>
    <source>
        <strain evidence="5 6">15Tr583</strain>
    </source>
</reference>
<proteinExistence type="predicted"/>
<name>A0A6P2BU23_9ACTN</name>
<dbReference type="PROSITE" id="PS51257">
    <property type="entry name" value="PROKAR_LIPOPROTEIN"/>
    <property type="match status" value="1"/>
</dbReference>
<evidence type="ECO:0000259" key="4">
    <source>
        <dbReference type="Pfam" id="PF04775"/>
    </source>
</evidence>
<dbReference type="GO" id="GO:0006631">
    <property type="term" value="P:fatty acid metabolic process"/>
    <property type="evidence" value="ECO:0007669"/>
    <property type="project" value="TreeGrafter"/>
</dbReference>
<dbReference type="EMBL" id="RPFW01000005">
    <property type="protein sequence ID" value="TVZ02582.1"/>
    <property type="molecule type" value="Genomic_DNA"/>
</dbReference>
<dbReference type="OrthoDB" id="4819815at2"/>
<dbReference type="GO" id="GO:0047617">
    <property type="term" value="F:fatty acyl-CoA hydrolase activity"/>
    <property type="evidence" value="ECO:0007669"/>
    <property type="project" value="TreeGrafter"/>
</dbReference>
<evidence type="ECO:0000313" key="6">
    <source>
        <dbReference type="Proteomes" id="UP000460272"/>
    </source>
</evidence>
<dbReference type="InterPro" id="IPR042490">
    <property type="entry name" value="Thio_Ohase/BAAT_N"/>
</dbReference>
<feature type="active site" description="Charge relay system" evidence="1">
    <location>
        <position position="375"/>
    </location>
</feature>
<accession>A0A6P2BU23</accession>
<feature type="active site" description="Charge relay system" evidence="1">
    <location>
        <position position="340"/>
    </location>
</feature>
<dbReference type="InterPro" id="IPR006862">
    <property type="entry name" value="Thio_Ohase/aa_AcTrfase"/>
</dbReference>
<evidence type="ECO:0000313" key="5">
    <source>
        <dbReference type="EMBL" id="TVZ02582.1"/>
    </source>
</evidence>
<dbReference type="GO" id="GO:0006637">
    <property type="term" value="P:acyl-CoA metabolic process"/>
    <property type="evidence" value="ECO:0007669"/>
    <property type="project" value="InterPro"/>
</dbReference>
<evidence type="ECO:0000256" key="2">
    <source>
        <dbReference type="SAM" id="SignalP"/>
    </source>
</evidence>
<dbReference type="InterPro" id="IPR016662">
    <property type="entry name" value="Acyl-CoA_thioEstase_long-chain"/>
</dbReference>
<dbReference type="PIRSF" id="PIRSF016521">
    <property type="entry name" value="Acyl-CoA_hydro"/>
    <property type="match status" value="1"/>
</dbReference>
<comment type="caution">
    <text evidence="5">The sequence shown here is derived from an EMBL/GenBank/DDBJ whole genome shotgun (WGS) entry which is preliminary data.</text>
</comment>
<keyword evidence="6" id="KW-1185">Reference proteome</keyword>
<evidence type="ECO:0000259" key="3">
    <source>
        <dbReference type="Pfam" id="PF01738"/>
    </source>
</evidence>
<gene>
    <name evidence="5" type="ORF">EAS64_27795</name>
</gene>
<feature type="active site" description="Charge relay system" evidence="1">
    <location>
        <position position="270"/>
    </location>
</feature>
<keyword evidence="2" id="KW-0732">Signal</keyword>
<protein>
    <recommendedName>
        <fullName evidence="7">Palmitoyl-CoA hydrolase</fullName>
    </recommendedName>
</protein>
<feature type="domain" description="Acyl-CoA thioester hydrolase/bile acid-CoA amino acid N-acetyltransferase" evidence="4">
    <location>
        <begin position="49"/>
        <end position="167"/>
    </location>
</feature>
<dbReference type="AlphaFoldDB" id="A0A6P2BU23"/>
<feature type="domain" description="Dienelactone hydrolase" evidence="3">
    <location>
        <begin position="247"/>
        <end position="376"/>
    </location>
</feature>
<dbReference type="Gene3D" id="3.40.50.1820">
    <property type="entry name" value="alpha/beta hydrolase"/>
    <property type="match status" value="1"/>
</dbReference>